<name>A0A1V9XRZ6_9ACAR</name>
<dbReference type="OrthoDB" id="1714508at2759"/>
<dbReference type="GO" id="GO:0005634">
    <property type="term" value="C:nucleus"/>
    <property type="evidence" value="ECO:0007669"/>
    <property type="project" value="TreeGrafter"/>
</dbReference>
<protein>
    <submittedName>
        <fullName evidence="2">SAP30-binding protein-like</fullName>
    </submittedName>
</protein>
<keyword evidence="3" id="KW-1185">Reference proteome</keyword>
<dbReference type="PANTHER" id="PTHR13464">
    <property type="entry name" value="TRANSCRIPTIONAL REGULATOR PROTEIN HCNGP"/>
    <property type="match status" value="1"/>
</dbReference>
<dbReference type="InParanoid" id="A0A1V9XRZ6"/>
<feature type="compositionally biased region" description="Acidic residues" evidence="1">
    <location>
        <begin position="39"/>
        <end position="67"/>
    </location>
</feature>
<dbReference type="GO" id="GO:0006355">
    <property type="term" value="P:regulation of DNA-templated transcription"/>
    <property type="evidence" value="ECO:0007669"/>
    <property type="project" value="InterPro"/>
</dbReference>
<reference evidence="2 3" key="1">
    <citation type="journal article" date="2017" name="Gigascience">
        <title>Draft genome of the honey bee ectoparasitic mite, Tropilaelaps mercedesae, is shaped by the parasitic life history.</title>
        <authorList>
            <person name="Dong X."/>
            <person name="Armstrong S.D."/>
            <person name="Xia D."/>
            <person name="Makepeace B.L."/>
            <person name="Darby A.C."/>
            <person name="Kadowaki T."/>
        </authorList>
    </citation>
    <scope>NUCLEOTIDE SEQUENCE [LARGE SCALE GENOMIC DNA]</scope>
    <source>
        <strain evidence="2">Wuxi-XJTLU</strain>
    </source>
</reference>
<evidence type="ECO:0000256" key="1">
    <source>
        <dbReference type="SAM" id="MobiDB-lite"/>
    </source>
</evidence>
<sequence length="280" mass="30462">MDRVLNAPPVAQLRVRNVHNRVEITPNGSTGPLVAYDAPDSDGDREDNEDERGGEDADGDGPIDMDIDSQSSSQASTGFESNSTTTTRPRSPKSFHRHICEQGLSEPVTLPPEPPGKCSAQLQSRIADLLEKSRRGANLVDNIQRKKTFRNPSIYEKLIVHCDIDELGSNFPPNVFDPHGFAKESYYEELSKKQTEAMNKLEKERKKPEVVTLMGVAPSTKKSKWDQTGSVSSSTGAPRTAPGLVSVPTGTKPVVIHGMGSLPKPKNPVTHIGTSVASRR</sequence>
<feature type="compositionally biased region" description="Polar residues" evidence="1">
    <location>
        <begin position="226"/>
        <end position="237"/>
    </location>
</feature>
<feature type="region of interest" description="Disordered" evidence="1">
    <location>
        <begin position="217"/>
        <end position="280"/>
    </location>
</feature>
<gene>
    <name evidence="2" type="ORF">BIW11_07968</name>
</gene>
<accession>A0A1V9XRZ6</accession>
<dbReference type="EMBL" id="MNPL01005260">
    <property type="protein sequence ID" value="OQR76138.1"/>
    <property type="molecule type" value="Genomic_DNA"/>
</dbReference>
<dbReference type="Pfam" id="PF07818">
    <property type="entry name" value="HCNGP"/>
    <property type="match status" value="1"/>
</dbReference>
<feature type="region of interest" description="Disordered" evidence="1">
    <location>
        <begin position="20"/>
        <end position="95"/>
    </location>
</feature>
<dbReference type="AlphaFoldDB" id="A0A1V9XRZ6"/>
<organism evidence="2 3">
    <name type="scientific">Tropilaelaps mercedesae</name>
    <dbReference type="NCBI Taxonomy" id="418985"/>
    <lineage>
        <taxon>Eukaryota</taxon>
        <taxon>Metazoa</taxon>
        <taxon>Ecdysozoa</taxon>
        <taxon>Arthropoda</taxon>
        <taxon>Chelicerata</taxon>
        <taxon>Arachnida</taxon>
        <taxon>Acari</taxon>
        <taxon>Parasitiformes</taxon>
        <taxon>Mesostigmata</taxon>
        <taxon>Gamasina</taxon>
        <taxon>Dermanyssoidea</taxon>
        <taxon>Laelapidae</taxon>
        <taxon>Tropilaelaps</taxon>
    </lineage>
</organism>
<comment type="caution">
    <text evidence="2">The sequence shown here is derived from an EMBL/GenBank/DDBJ whole genome shotgun (WGS) entry which is preliminary data.</text>
</comment>
<dbReference type="Proteomes" id="UP000192247">
    <property type="component" value="Unassembled WGS sequence"/>
</dbReference>
<proteinExistence type="predicted"/>
<dbReference type="InterPro" id="IPR012479">
    <property type="entry name" value="SAP30BP"/>
</dbReference>
<evidence type="ECO:0000313" key="2">
    <source>
        <dbReference type="EMBL" id="OQR76138.1"/>
    </source>
</evidence>
<dbReference type="PANTHER" id="PTHR13464:SF0">
    <property type="entry name" value="SAP30-BINDING PROTEIN"/>
    <property type="match status" value="1"/>
</dbReference>
<evidence type="ECO:0000313" key="3">
    <source>
        <dbReference type="Proteomes" id="UP000192247"/>
    </source>
</evidence>
<dbReference type="STRING" id="418985.A0A1V9XRZ6"/>